<proteinExistence type="predicted"/>
<keyword evidence="1" id="KW-0732">Signal</keyword>
<protein>
    <recommendedName>
        <fullName evidence="4">Spore-associated protein A</fullName>
    </recommendedName>
</protein>
<comment type="caution">
    <text evidence="2">The sequence shown here is derived from an EMBL/GenBank/DDBJ whole genome shotgun (WGS) entry which is preliminary data.</text>
</comment>
<feature type="signal peptide" evidence="1">
    <location>
        <begin position="1"/>
        <end position="20"/>
    </location>
</feature>
<evidence type="ECO:0000256" key="1">
    <source>
        <dbReference type="SAM" id="SignalP"/>
    </source>
</evidence>
<name>A0A7X0NP38_9ACTN</name>
<accession>A0A7X0NP38</accession>
<evidence type="ECO:0000313" key="3">
    <source>
        <dbReference type="Proteomes" id="UP000565579"/>
    </source>
</evidence>
<organism evidence="2 3">
    <name type="scientific">Nonomuraea rubra</name>
    <dbReference type="NCBI Taxonomy" id="46180"/>
    <lineage>
        <taxon>Bacteria</taxon>
        <taxon>Bacillati</taxon>
        <taxon>Actinomycetota</taxon>
        <taxon>Actinomycetes</taxon>
        <taxon>Streptosporangiales</taxon>
        <taxon>Streptosporangiaceae</taxon>
        <taxon>Nonomuraea</taxon>
    </lineage>
</organism>
<dbReference type="RefSeq" id="WP_185101666.1">
    <property type="nucleotide sequence ID" value="NZ_BAAAXY010000070.1"/>
</dbReference>
<evidence type="ECO:0008006" key="4">
    <source>
        <dbReference type="Google" id="ProtNLM"/>
    </source>
</evidence>
<keyword evidence="3" id="KW-1185">Reference proteome</keyword>
<evidence type="ECO:0000313" key="2">
    <source>
        <dbReference type="EMBL" id="MBB6546934.1"/>
    </source>
</evidence>
<sequence length="143" mass="14376">MSVIVGFLAAAGLTVGSASASQAAASVSPEAACGSGYSRVSDGTREIKSGSAVYGRAYLLYNNSTGKNCLAVIKSANTRVSTYVKATLTVQGSGGKSVSGNAKSYVTVTRLATGKCVMYSGEIHNVGGTKAARGGRSYWGNCG</sequence>
<dbReference type="EMBL" id="JACHMI010000001">
    <property type="protein sequence ID" value="MBB6546934.1"/>
    <property type="molecule type" value="Genomic_DNA"/>
</dbReference>
<gene>
    <name evidence="2" type="ORF">HD593_001729</name>
</gene>
<dbReference type="AlphaFoldDB" id="A0A7X0NP38"/>
<feature type="chain" id="PRO_5030777425" description="Spore-associated protein A" evidence="1">
    <location>
        <begin position="21"/>
        <end position="143"/>
    </location>
</feature>
<reference evidence="2 3" key="1">
    <citation type="submission" date="2020-08" db="EMBL/GenBank/DDBJ databases">
        <title>Sequencing the genomes of 1000 actinobacteria strains.</title>
        <authorList>
            <person name="Klenk H.-P."/>
        </authorList>
    </citation>
    <scope>NUCLEOTIDE SEQUENCE [LARGE SCALE GENOMIC DNA]</scope>
    <source>
        <strain evidence="2 3">DSM 43768</strain>
    </source>
</reference>
<dbReference type="Proteomes" id="UP000565579">
    <property type="component" value="Unassembled WGS sequence"/>
</dbReference>